<accession>A0A8H5ZEY7</accession>
<evidence type="ECO:0000313" key="3">
    <source>
        <dbReference type="Proteomes" id="UP000624244"/>
    </source>
</evidence>
<feature type="region of interest" description="Disordered" evidence="1">
    <location>
        <begin position="367"/>
        <end position="535"/>
    </location>
</feature>
<reference evidence="2" key="1">
    <citation type="submission" date="2019-11" db="EMBL/GenBank/DDBJ databases">
        <title>Bipolaris sorokiniana Genome sequencing.</title>
        <authorList>
            <person name="Wang H."/>
        </authorList>
    </citation>
    <scope>NUCLEOTIDE SEQUENCE</scope>
</reference>
<feature type="compositionally biased region" description="Polar residues" evidence="1">
    <location>
        <begin position="248"/>
        <end position="287"/>
    </location>
</feature>
<feature type="region of interest" description="Disordered" evidence="1">
    <location>
        <begin position="248"/>
        <end position="332"/>
    </location>
</feature>
<proteinExistence type="predicted"/>
<organism evidence="2 3">
    <name type="scientific">Cochliobolus sativus</name>
    <name type="common">Common root rot and spot blotch fungus</name>
    <name type="synonym">Bipolaris sorokiniana</name>
    <dbReference type="NCBI Taxonomy" id="45130"/>
    <lineage>
        <taxon>Eukaryota</taxon>
        <taxon>Fungi</taxon>
        <taxon>Dikarya</taxon>
        <taxon>Ascomycota</taxon>
        <taxon>Pezizomycotina</taxon>
        <taxon>Dothideomycetes</taxon>
        <taxon>Pleosporomycetidae</taxon>
        <taxon>Pleosporales</taxon>
        <taxon>Pleosporineae</taxon>
        <taxon>Pleosporaceae</taxon>
        <taxon>Bipolaris</taxon>
    </lineage>
</organism>
<feature type="compositionally biased region" description="Polar residues" evidence="1">
    <location>
        <begin position="316"/>
        <end position="332"/>
    </location>
</feature>
<feature type="compositionally biased region" description="Pro residues" evidence="1">
    <location>
        <begin position="484"/>
        <end position="496"/>
    </location>
</feature>
<comment type="caution">
    <text evidence="2">The sequence shown here is derived from an EMBL/GenBank/DDBJ whole genome shotgun (WGS) entry which is preliminary data.</text>
</comment>
<evidence type="ECO:0000313" key="2">
    <source>
        <dbReference type="EMBL" id="KAF5847479.1"/>
    </source>
</evidence>
<feature type="compositionally biased region" description="Polar residues" evidence="1">
    <location>
        <begin position="381"/>
        <end position="407"/>
    </location>
</feature>
<feature type="compositionally biased region" description="Polar residues" evidence="1">
    <location>
        <begin position="418"/>
        <end position="427"/>
    </location>
</feature>
<feature type="compositionally biased region" description="Basic and acidic residues" evidence="1">
    <location>
        <begin position="289"/>
        <end position="301"/>
    </location>
</feature>
<evidence type="ECO:0000256" key="1">
    <source>
        <dbReference type="SAM" id="MobiDB-lite"/>
    </source>
</evidence>
<dbReference type="Proteomes" id="UP000624244">
    <property type="component" value="Unassembled WGS sequence"/>
</dbReference>
<name>A0A8H5ZEY7_COCSA</name>
<sequence length="701" mass="76611">MRIMTSISGQPTIENPSQNKPQLGRGKMPSHTNVVAAASHVRQIFENKKLAYSIMGAFEMFCLGSGRPVSDLYFAYEHKDSSRIKKKLEADRRIVLIDGMNPLTPSKILVQTGPAYHDVGCTSSAAVEVYLLPSGLYGTPPSGTLKDNIVLLGNNTAGMLRTFKGLNMLYLVKSLIEFCKLRDLSWNPMENLLLLCERYGGQVQSVRNQLEQKAAYQNFLNTPFFAGLSCDQQRRCYQILTGQAPPTATATNFSLPQNGSSRSRSAADIPTTQSISDNSSPNISQGLRQMEKEKPSLRHTLDIGSSSGNPSLNSSRLQEVTPSVGDSRSRYRTISTINTRRVSSGPQLSLKIPNESVGASHTYRKTSAPMQSIPPLPAQPSKPNTQISPTPNSLPSIQTRRSLTRSGAQRVGSRGSYIPNQTHTSDPISLPQKHPKRHTAAFEMSATPIQLKDPQVPTEPHEEHTEQKQKRLQVVGPNGLYQPSSPPPTSALPSPPTSSHKTDSPPNPIYELDSLPPRTLSSSSNDHGDNEEEDEDIITSLTADIESAMTPRATLSHPLSINIQTASPPSIKRNTLPASLIPGYVNTQRPYTPPDDEQDESAEQGSRGMLWEGDTTGLASPPLTPAPLAVYKAYRPPPLAVGTRSASWMEEEERVREARCADKEWNGGNDARTSVEELLDSSILAMEYQAELPEFDHGYGG</sequence>
<protein>
    <submittedName>
        <fullName evidence="2">Uncharacterized protein</fullName>
    </submittedName>
</protein>
<gene>
    <name evidence="2" type="ORF">GGP41_000180</name>
</gene>
<feature type="region of interest" description="Disordered" evidence="1">
    <location>
        <begin position="1"/>
        <end position="31"/>
    </location>
</feature>
<feature type="compositionally biased region" description="Polar residues" evidence="1">
    <location>
        <begin position="1"/>
        <end position="21"/>
    </location>
</feature>
<dbReference type="EMBL" id="WNKQ01000013">
    <property type="protein sequence ID" value="KAF5847479.1"/>
    <property type="molecule type" value="Genomic_DNA"/>
</dbReference>
<dbReference type="AlphaFoldDB" id="A0A8H5ZEY7"/>
<feature type="compositionally biased region" description="Basic and acidic residues" evidence="1">
    <location>
        <begin position="459"/>
        <end position="469"/>
    </location>
</feature>
<feature type="compositionally biased region" description="Low complexity" evidence="1">
    <location>
        <begin position="304"/>
        <end position="315"/>
    </location>
</feature>
<feature type="region of interest" description="Disordered" evidence="1">
    <location>
        <begin position="582"/>
        <end position="623"/>
    </location>
</feature>
<dbReference type="OMA" id="TFKGLNM"/>